<dbReference type="RefSeq" id="WP_153378307.1">
    <property type="nucleotide sequence ID" value="NZ_CAXAOS010000007.1"/>
</dbReference>
<name>A0A6A7YX26_9PSED</name>
<accession>A0A6A7YX26</accession>
<evidence type="ECO:0000313" key="2">
    <source>
        <dbReference type="EMBL" id="MQT26932.1"/>
    </source>
</evidence>
<evidence type="ECO:0000313" key="5">
    <source>
        <dbReference type="EMBL" id="MQU26426.1"/>
    </source>
</evidence>
<evidence type="ECO:0000313" key="7">
    <source>
        <dbReference type="Proteomes" id="UP000443000"/>
    </source>
</evidence>
<dbReference type="EMBL" id="WIWC01000007">
    <property type="protein sequence ID" value="MQT79790.1"/>
    <property type="molecule type" value="Genomic_DNA"/>
</dbReference>
<dbReference type="Gene3D" id="3.10.450.50">
    <property type="match status" value="1"/>
</dbReference>
<sequence length="149" mass="16537">MNNDLAITALIRSLESQRYLAMQRGDLETFYRLAHPELIYVHSNGVKDDLASYLNKCRNGLYRYDRIDHAVHHVFACGDTALAFGHLSADIVSHGVAKTLNNQTLSVWQMTAGQWLLIAYQPTPITQPATTPLTSSPGDLPHVNAAIHL</sequence>
<evidence type="ECO:0000313" key="6">
    <source>
        <dbReference type="Proteomes" id="UP000437970"/>
    </source>
</evidence>
<evidence type="ECO:0000313" key="4">
    <source>
        <dbReference type="EMBL" id="MQU18525.1"/>
    </source>
</evidence>
<reference evidence="6 7" key="1">
    <citation type="submission" date="2019-10" db="EMBL/GenBank/DDBJ databases">
        <title>Evaluation of single-gene subtyping targets for Pseudomonas.</title>
        <authorList>
            <person name="Reichler S.J."/>
            <person name="Orsi R.H."/>
            <person name="Wiedmann M."/>
            <person name="Martin N.H."/>
            <person name="Murphy S.I."/>
        </authorList>
    </citation>
    <scope>NUCLEOTIDE SEQUENCE</scope>
    <source>
        <strain evidence="2 8">FSL R10-0802</strain>
        <strain evidence="4 7">FSL R10-1594</strain>
        <strain evidence="5 6">FSL R10-1984</strain>
        <strain evidence="3">FSL R10-2339</strain>
    </source>
</reference>
<dbReference type="Proteomes" id="UP000437970">
    <property type="component" value="Unassembled WGS sequence"/>
</dbReference>
<dbReference type="SUPFAM" id="SSF54427">
    <property type="entry name" value="NTF2-like"/>
    <property type="match status" value="1"/>
</dbReference>
<dbReference type="OrthoDB" id="8912653at2"/>
<organism evidence="3">
    <name type="scientific">Pseudomonas helleri</name>
    <dbReference type="NCBI Taxonomy" id="1608996"/>
    <lineage>
        <taxon>Bacteria</taxon>
        <taxon>Pseudomonadati</taxon>
        <taxon>Pseudomonadota</taxon>
        <taxon>Gammaproteobacteria</taxon>
        <taxon>Pseudomonadales</taxon>
        <taxon>Pseudomonadaceae</taxon>
        <taxon>Pseudomonas</taxon>
    </lineage>
</organism>
<protein>
    <submittedName>
        <fullName evidence="3">DUF4440 domain-containing protein</fullName>
    </submittedName>
</protein>
<dbReference type="InterPro" id="IPR027843">
    <property type="entry name" value="DUF4440"/>
</dbReference>
<dbReference type="EMBL" id="WIVW01000006">
    <property type="protein sequence ID" value="MQU26426.1"/>
    <property type="molecule type" value="Genomic_DNA"/>
</dbReference>
<proteinExistence type="predicted"/>
<evidence type="ECO:0000313" key="8">
    <source>
        <dbReference type="Proteomes" id="UP000713985"/>
    </source>
</evidence>
<dbReference type="EMBL" id="WIVT01000028">
    <property type="protein sequence ID" value="MQU18525.1"/>
    <property type="molecule type" value="Genomic_DNA"/>
</dbReference>
<comment type="caution">
    <text evidence="3">The sequence shown here is derived from an EMBL/GenBank/DDBJ whole genome shotgun (WGS) entry which is preliminary data.</text>
</comment>
<dbReference type="InterPro" id="IPR032710">
    <property type="entry name" value="NTF2-like_dom_sf"/>
</dbReference>
<dbReference type="Pfam" id="PF14534">
    <property type="entry name" value="DUF4440"/>
    <property type="match status" value="1"/>
</dbReference>
<keyword evidence="8" id="KW-1185">Reference proteome</keyword>
<gene>
    <name evidence="4" type="ORF">GHN41_19025</name>
    <name evidence="3" type="ORF">GHN86_06875</name>
    <name evidence="2" type="ORF">GHN94_13995</name>
    <name evidence="5" type="ORF">GHO29_07980</name>
</gene>
<dbReference type="Proteomes" id="UP000443000">
    <property type="component" value="Unassembled WGS sequence"/>
</dbReference>
<dbReference type="EMBL" id="WIWP01000023">
    <property type="protein sequence ID" value="MQT26932.1"/>
    <property type="molecule type" value="Genomic_DNA"/>
</dbReference>
<dbReference type="Proteomes" id="UP000713985">
    <property type="component" value="Unassembled WGS sequence"/>
</dbReference>
<evidence type="ECO:0000313" key="3">
    <source>
        <dbReference type="EMBL" id="MQT79790.1"/>
    </source>
</evidence>
<dbReference type="AlphaFoldDB" id="A0A6A7YX26"/>
<feature type="domain" description="DUF4440" evidence="1">
    <location>
        <begin position="11"/>
        <end position="117"/>
    </location>
</feature>
<evidence type="ECO:0000259" key="1">
    <source>
        <dbReference type="Pfam" id="PF14534"/>
    </source>
</evidence>